<dbReference type="Proteomes" id="UP000507470">
    <property type="component" value="Unassembled WGS sequence"/>
</dbReference>
<dbReference type="EMBL" id="CACVKT020005582">
    <property type="protein sequence ID" value="CAC5395837.1"/>
    <property type="molecule type" value="Genomic_DNA"/>
</dbReference>
<evidence type="ECO:0000256" key="1">
    <source>
        <dbReference type="ARBA" id="ARBA00023157"/>
    </source>
</evidence>
<dbReference type="InterPro" id="IPR013162">
    <property type="entry name" value="CD80_C2-set"/>
</dbReference>
<sequence>MSYCAISVSNGQNLITLNAEKDFVLVGDSPKYVCTVYQTAEFLIENPLNWEKRGRDGSKLVISVLANVEEGLASEFELQLATTDNSISFTLSFLEGIKEEYDGYFACVLYKRWNATVLTEKKVDVHVIKTIKKTEFVIADHLQTADGKPDFAIRLEEGTYNPICKTEGSNPPAVVKIYLGNTELMGYPKVEVQNTSSNQPQRVYNVEKRVTIRLDINDNNKILKCVVQVIADTKCIMRAEMLYQLKVLNSKYQTVRLYLY</sequence>
<keyword evidence="1" id="KW-1015">Disulfide bond</keyword>
<evidence type="ECO:0000259" key="2">
    <source>
        <dbReference type="Pfam" id="PF08205"/>
    </source>
</evidence>
<dbReference type="InterPro" id="IPR013783">
    <property type="entry name" value="Ig-like_fold"/>
</dbReference>
<protein>
    <recommendedName>
        <fullName evidence="2">CD80-like immunoglobulin C2-set domain-containing protein</fullName>
    </recommendedName>
</protein>
<feature type="domain" description="CD80-like immunoglobulin C2-set" evidence="2">
    <location>
        <begin position="160"/>
        <end position="230"/>
    </location>
</feature>
<dbReference type="OrthoDB" id="10415299at2759"/>
<keyword evidence="4" id="KW-1185">Reference proteome</keyword>
<name>A0A6J8CL04_MYTCO</name>
<proteinExistence type="predicted"/>
<gene>
    <name evidence="3" type="ORF">MCOR_30464</name>
</gene>
<dbReference type="Pfam" id="PF08205">
    <property type="entry name" value="C2-set_2"/>
    <property type="match status" value="1"/>
</dbReference>
<accession>A0A6J8CL04</accession>
<dbReference type="Gene3D" id="2.60.40.10">
    <property type="entry name" value="Immunoglobulins"/>
    <property type="match status" value="1"/>
</dbReference>
<organism evidence="3 4">
    <name type="scientific">Mytilus coruscus</name>
    <name type="common">Sea mussel</name>
    <dbReference type="NCBI Taxonomy" id="42192"/>
    <lineage>
        <taxon>Eukaryota</taxon>
        <taxon>Metazoa</taxon>
        <taxon>Spiralia</taxon>
        <taxon>Lophotrochozoa</taxon>
        <taxon>Mollusca</taxon>
        <taxon>Bivalvia</taxon>
        <taxon>Autobranchia</taxon>
        <taxon>Pteriomorphia</taxon>
        <taxon>Mytilida</taxon>
        <taxon>Mytiloidea</taxon>
        <taxon>Mytilidae</taxon>
        <taxon>Mytilinae</taxon>
        <taxon>Mytilus</taxon>
    </lineage>
</organism>
<evidence type="ECO:0000313" key="3">
    <source>
        <dbReference type="EMBL" id="CAC5395837.1"/>
    </source>
</evidence>
<dbReference type="AlphaFoldDB" id="A0A6J8CL04"/>
<evidence type="ECO:0000313" key="4">
    <source>
        <dbReference type="Proteomes" id="UP000507470"/>
    </source>
</evidence>
<reference evidence="3 4" key="1">
    <citation type="submission" date="2020-06" db="EMBL/GenBank/DDBJ databases">
        <authorList>
            <person name="Li R."/>
            <person name="Bekaert M."/>
        </authorList>
    </citation>
    <scope>NUCLEOTIDE SEQUENCE [LARGE SCALE GENOMIC DNA]</scope>
    <source>
        <strain evidence="4">wild</strain>
    </source>
</reference>